<keyword evidence="8 12" id="KW-1133">Transmembrane helix</keyword>
<gene>
    <name evidence="12 14" type="primary">atpB</name>
    <name evidence="14" type="ordered locus">BVAF_002</name>
</gene>
<dbReference type="HAMAP" id="MF_01393">
    <property type="entry name" value="ATP_synth_a_bact"/>
    <property type="match status" value="1"/>
</dbReference>
<dbReference type="CDD" id="cd00310">
    <property type="entry name" value="ATP-synt_Fo_a_6"/>
    <property type="match status" value="1"/>
</dbReference>
<feature type="transmembrane region" description="Helical" evidence="12">
    <location>
        <begin position="148"/>
        <end position="167"/>
    </location>
</feature>
<evidence type="ECO:0000256" key="10">
    <source>
        <dbReference type="ARBA" id="ARBA00023136"/>
    </source>
</evidence>
<evidence type="ECO:0000256" key="6">
    <source>
        <dbReference type="ARBA" id="ARBA00022692"/>
    </source>
</evidence>
<keyword evidence="4 12" id="KW-1003">Cell membrane</keyword>
<dbReference type="GO" id="GO:0005886">
    <property type="term" value="C:plasma membrane"/>
    <property type="evidence" value="ECO:0007669"/>
    <property type="project" value="UniProtKB-SubCell"/>
</dbReference>
<dbReference type="FunFam" id="1.20.120.220:FF:000002">
    <property type="entry name" value="ATP synthase subunit a"/>
    <property type="match status" value="1"/>
</dbReference>
<comment type="similarity">
    <text evidence="2 12 13">Belongs to the ATPase A chain family.</text>
</comment>
<dbReference type="PRINTS" id="PR00123">
    <property type="entry name" value="ATPASEA"/>
</dbReference>
<evidence type="ECO:0000256" key="2">
    <source>
        <dbReference type="ARBA" id="ARBA00006810"/>
    </source>
</evidence>
<evidence type="ECO:0000256" key="9">
    <source>
        <dbReference type="ARBA" id="ARBA00023065"/>
    </source>
</evidence>
<dbReference type="SUPFAM" id="SSF81336">
    <property type="entry name" value="F1F0 ATP synthase subunit A"/>
    <property type="match status" value="1"/>
</dbReference>
<keyword evidence="15" id="KW-1185">Reference proteome</keyword>
<dbReference type="EMBL" id="CP002189">
    <property type="protein sequence ID" value="ADV33416.1"/>
    <property type="molecule type" value="Genomic_DNA"/>
</dbReference>
<evidence type="ECO:0000313" key="15">
    <source>
        <dbReference type="Proteomes" id="UP000007464"/>
    </source>
</evidence>
<evidence type="ECO:0000313" key="14">
    <source>
        <dbReference type="EMBL" id="ADV33416.1"/>
    </source>
</evidence>
<dbReference type="PROSITE" id="PS00449">
    <property type="entry name" value="ATPASE_A"/>
    <property type="match status" value="1"/>
</dbReference>
<keyword evidence="7 12" id="KW-0375">Hydrogen ion transport</keyword>
<reference evidence="14 15" key="1">
    <citation type="journal article" date="2010" name="BMC Genomics">
        <title>Unprecedented loss of ammonia assimilation capability in a urease-encoding bacterial mutualist.</title>
        <authorList>
            <person name="Williams L.E."/>
            <person name="Wernegreen J.J."/>
        </authorList>
    </citation>
    <scope>NUCLEOTIDE SEQUENCE [LARGE SCALE GENOMIC DNA]</scope>
    <source>
        <strain evidence="14 15">BVAF</strain>
    </source>
</reference>
<dbReference type="GO" id="GO:0046933">
    <property type="term" value="F:proton-transporting ATP synthase activity, rotational mechanism"/>
    <property type="evidence" value="ECO:0007669"/>
    <property type="project" value="UniProtKB-UniRule"/>
</dbReference>
<keyword evidence="12" id="KW-0997">Cell inner membrane</keyword>
<dbReference type="PANTHER" id="PTHR42823">
    <property type="entry name" value="ATP SYNTHASE SUBUNIT A, CHLOROPLASTIC"/>
    <property type="match status" value="1"/>
</dbReference>
<keyword evidence="3 12" id="KW-0813">Transport</keyword>
<accession>E8Q5U7</accession>
<evidence type="ECO:0000256" key="1">
    <source>
        <dbReference type="ARBA" id="ARBA00004141"/>
    </source>
</evidence>
<dbReference type="Pfam" id="PF00119">
    <property type="entry name" value="ATP-synt_A"/>
    <property type="match status" value="1"/>
</dbReference>
<dbReference type="PANTHER" id="PTHR42823:SF3">
    <property type="entry name" value="ATP SYNTHASE SUBUNIT A, CHLOROPLASTIC"/>
    <property type="match status" value="1"/>
</dbReference>
<keyword evidence="11 12" id="KW-0066">ATP synthesis</keyword>
<dbReference type="InterPro" id="IPR045082">
    <property type="entry name" value="ATP_syn_F0_a_bact/chloroplast"/>
</dbReference>
<comment type="function">
    <text evidence="12 13">Key component of the proton channel; it plays a direct role in the translocation of protons across the membrane.</text>
</comment>
<dbReference type="InterPro" id="IPR000568">
    <property type="entry name" value="ATP_synth_F0_asu"/>
</dbReference>
<dbReference type="HOGENOM" id="CLU_041018_1_0_6"/>
<dbReference type="AlphaFoldDB" id="E8Q5U7"/>
<dbReference type="OrthoDB" id="9789241at2"/>
<feature type="transmembrane region" description="Helical" evidence="12">
    <location>
        <begin position="179"/>
        <end position="200"/>
    </location>
</feature>
<dbReference type="Proteomes" id="UP000007464">
    <property type="component" value="Chromosome"/>
</dbReference>
<proteinExistence type="inferred from homology"/>
<dbReference type="NCBIfam" id="NF004477">
    <property type="entry name" value="PRK05815.1-1"/>
    <property type="match status" value="1"/>
</dbReference>
<dbReference type="GO" id="GO:0045259">
    <property type="term" value="C:proton-transporting ATP synthase complex"/>
    <property type="evidence" value="ECO:0007669"/>
    <property type="project" value="UniProtKB-KW"/>
</dbReference>
<dbReference type="Gene3D" id="1.20.120.220">
    <property type="entry name" value="ATP synthase, F0 complex, subunit A"/>
    <property type="match status" value="1"/>
</dbReference>
<sequence length="274" mass="31750">MLEIKNSTQQYITHHLHHLQFDLRYWHWVGSEVNASSFWILNVDSLFFSILLCTSFLMICSYIVQFATYGTPGKMQTFIELIILFIDQHVKDMFHGSKNKLISPLSMTIFIWIVLMNSMDLIPIDFFPYIADRVFGFSSLRIVPSADINITCSMALNIFVLMLFYNIKTSGITGLCAELMYHPFNSVLCIPINFVLEVISLLSKPISLSLRLFGNMYSGELIFVLITALLPWWCQWVLSVPWAIFHILIIFLQAFIFMVLTIIYLSITQIHFKS</sequence>
<evidence type="ECO:0000256" key="3">
    <source>
        <dbReference type="ARBA" id="ARBA00022448"/>
    </source>
</evidence>
<dbReference type="GO" id="GO:0042777">
    <property type="term" value="P:proton motive force-driven plasma membrane ATP synthesis"/>
    <property type="evidence" value="ECO:0007669"/>
    <property type="project" value="TreeGrafter"/>
</dbReference>
<dbReference type="RefSeq" id="WP_013516341.1">
    <property type="nucleotide sequence ID" value="NC_014909.2"/>
</dbReference>
<evidence type="ECO:0000256" key="5">
    <source>
        <dbReference type="ARBA" id="ARBA00022547"/>
    </source>
</evidence>
<dbReference type="STRING" id="859654.BVAF_002"/>
<evidence type="ECO:0000256" key="12">
    <source>
        <dbReference type="HAMAP-Rule" id="MF_01393"/>
    </source>
</evidence>
<keyword evidence="6 12" id="KW-0812">Transmembrane</keyword>
<evidence type="ECO:0000256" key="13">
    <source>
        <dbReference type="RuleBase" id="RU000483"/>
    </source>
</evidence>
<comment type="subunit">
    <text evidence="12">F-type ATPases have 2 components, CF(1) - the catalytic core - and CF(0) - the membrane proton channel. CF(1) has five subunits: alpha(3), beta(3), gamma(1), delta(1), epsilon(1). CF(0) has three main subunits: a(1), b(2) and c(9-12). The alpha and beta chains form an alternating ring which encloses part of the gamma chain. CF(1) is attached to CF(0) by a central stalk formed by the gamma and epsilon chains, while a peripheral stalk is formed by the delta and b chains.</text>
</comment>
<comment type="subcellular location">
    <subcellularLocation>
        <location evidence="12">Cell inner membrane</location>
        <topology evidence="12">Multi-pass membrane protein</topology>
    </subcellularLocation>
    <subcellularLocation>
        <location evidence="13">Cell membrane</location>
        <topology evidence="13">Multi-pass membrane protein</topology>
    </subcellularLocation>
    <subcellularLocation>
        <location evidence="1">Membrane</location>
        <topology evidence="1">Multi-pass membrane protein</topology>
    </subcellularLocation>
</comment>
<keyword evidence="9 12" id="KW-0406">Ion transport</keyword>
<name>E8Q5U7_BLOVB</name>
<keyword evidence="5 12" id="KW-0138">CF(0)</keyword>
<evidence type="ECO:0000256" key="11">
    <source>
        <dbReference type="ARBA" id="ARBA00023310"/>
    </source>
</evidence>
<dbReference type="NCBIfam" id="TIGR01131">
    <property type="entry name" value="ATP_synt_6_or_A"/>
    <property type="match status" value="1"/>
</dbReference>
<evidence type="ECO:0000256" key="8">
    <source>
        <dbReference type="ARBA" id="ARBA00022989"/>
    </source>
</evidence>
<dbReference type="InterPro" id="IPR023011">
    <property type="entry name" value="ATP_synth_F0_asu_AS"/>
</dbReference>
<keyword evidence="10 12" id="KW-0472">Membrane</keyword>
<evidence type="ECO:0000256" key="7">
    <source>
        <dbReference type="ARBA" id="ARBA00022781"/>
    </source>
</evidence>
<organism evidence="14 15">
    <name type="scientific">Blochmanniella vafra (strain BVAF)</name>
    <dbReference type="NCBI Taxonomy" id="859654"/>
    <lineage>
        <taxon>Bacteria</taxon>
        <taxon>Pseudomonadati</taxon>
        <taxon>Pseudomonadota</taxon>
        <taxon>Gammaproteobacteria</taxon>
        <taxon>Enterobacterales</taxon>
        <taxon>Enterobacteriaceae</taxon>
        <taxon>ant endosymbionts</taxon>
        <taxon>Candidatus Blochmanniella</taxon>
    </lineage>
</organism>
<feature type="transmembrane region" description="Helical" evidence="12">
    <location>
        <begin position="101"/>
        <end position="127"/>
    </location>
</feature>
<dbReference type="KEGG" id="bva:BVAF_002"/>
<dbReference type="InterPro" id="IPR035908">
    <property type="entry name" value="F0_ATP_A_sf"/>
</dbReference>
<feature type="transmembrane region" description="Helical" evidence="12">
    <location>
        <begin position="46"/>
        <end position="67"/>
    </location>
</feature>
<evidence type="ECO:0000256" key="4">
    <source>
        <dbReference type="ARBA" id="ARBA00022475"/>
    </source>
</evidence>
<protein>
    <recommendedName>
        <fullName evidence="12 13">ATP synthase subunit a</fullName>
    </recommendedName>
    <alternativeName>
        <fullName evidence="12">ATP synthase F0 sector subunit a</fullName>
    </alternativeName>
    <alternativeName>
        <fullName evidence="12">F-ATPase subunit 6</fullName>
    </alternativeName>
</protein>
<feature type="transmembrane region" description="Helical" evidence="12">
    <location>
        <begin position="244"/>
        <end position="267"/>
    </location>
</feature>